<evidence type="ECO:0000313" key="1">
    <source>
        <dbReference type="EMBL" id="CAH0051889.1"/>
    </source>
</evidence>
<dbReference type="Proteomes" id="UP000696573">
    <property type="component" value="Unassembled WGS sequence"/>
</dbReference>
<proteinExistence type="predicted"/>
<organism evidence="1 2">
    <name type="scientific">Clonostachys rhizophaga</name>
    <dbReference type="NCBI Taxonomy" id="160324"/>
    <lineage>
        <taxon>Eukaryota</taxon>
        <taxon>Fungi</taxon>
        <taxon>Dikarya</taxon>
        <taxon>Ascomycota</taxon>
        <taxon>Pezizomycotina</taxon>
        <taxon>Sordariomycetes</taxon>
        <taxon>Hypocreomycetidae</taxon>
        <taxon>Hypocreales</taxon>
        <taxon>Bionectriaceae</taxon>
        <taxon>Clonostachys</taxon>
    </lineage>
</organism>
<dbReference type="EMBL" id="CABFNQ020001182">
    <property type="protein sequence ID" value="CAH0051889.1"/>
    <property type="molecule type" value="Genomic_DNA"/>
</dbReference>
<dbReference type="AlphaFoldDB" id="A0A9N9ZA67"/>
<reference evidence="1" key="1">
    <citation type="submission" date="2021-10" db="EMBL/GenBank/DDBJ databases">
        <authorList>
            <person name="Piombo E."/>
        </authorList>
    </citation>
    <scope>NUCLEOTIDE SEQUENCE</scope>
</reference>
<gene>
    <name evidence="1" type="ORF">CRHIZ90672A_00018841</name>
</gene>
<accession>A0A9N9ZA67</accession>
<protein>
    <submittedName>
        <fullName evidence="1">Uncharacterized protein</fullName>
    </submittedName>
</protein>
<comment type="caution">
    <text evidence="1">The sequence shown here is derived from an EMBL/GenBank/DDBJ whole genome shotgun (WGS) entry which is preliminary data.</text>
</comment>
<sequence length="76" mass="8424">MATAIKEQSSCRKREISVREGGADCKDCNNHLLVFAGLTFMGTNLPGAKTVSEIYQAAFILIEPIWSLSGKWNEIY</sequence>
<evidence type="ECO:0000313" key="2">
    <source>
        <dbReference type="Proteomes" id="UP000696573"/>
    </source>
</evidence>
<name>A0A9N9ZA67_9HYPO</name>
<keyword evidence="2" id="KW-1185">Reference proteome</keyword>
<dbReference type="OrthoDB" id="5118686at2759"/>